<reference evidence="1 2" key="1">
    <citation type="submission" date="2024-09" db="EMBL/GenBank/DDBJ databases">
        <title>The Natural Products Discovery Center: Release of the First 8490 Sequenced Strains for Exploring Actinobacteria Biosynthetic Diversity.</title>
        <authorList>
            <person name="Kalkreuter E."/>
            <person name="Kautsar S.A."/>
            <person name="Yang D."/>
            <person name="Bader C.D."/>
            <person name="Teijaro C.N."/>
            <person name="Fluegel L."/>
            <person name="Davis C.M."/>
            <person name="Simpson J.R."/>
            <person name="Lauterbach L."/>
            <person name="Steele A.D."/>
            <person name="Gui C."/>
            <person name="Meng S."/>
            <person name="Li G."/>
            <person name="Viehrig K."/>
            <person name="Ye F."/>
            <person name="Su P."/>
            <person name="Kiefer A.F."/>
            <person name="Nichols A."/>
            <person name="Cepeda A.J."/>
            <person name="Yan W."/>
            <person name="Fan B."/>
            <person name="Jiang Y."/>
            <person name="Adhikari A."/>
            <person name="Zheng C.-J."/>
            <person name="Schuster L."/>
            <person name="Cowan T.M."/>
            <person name="Smanski M.J."/>
            <person name="Chevrette M.G."/>
            <person name="De Carvalho L.P.S."/>
            <person name="Shen B."/>
        </authorList>
    </citation>
    <scope>NUCLEOTIDE SEQUENCE [LARGE SCALE GENOMIC DNA]</scope>
    <source>
        <strain evidence="1 2">NPDC058584</strain>
    </source>
</reference>
<dbReference type="EMBL" id="JBHXPM010000005">
    <property type="protein sequence ID" value="MFD3955955.1"/>
    <property type="molecule type" value="Genomic_DNA"/>
</dbReference>
<dbReference type="RefSeq" id="WP_275539273.1">
    <property type="nucleotide sequence ID" value="NZ_JBHVRE010000013.1"/>
</dbReference>
<organism evidence="1 2">
    <name type="scientific">Streptomyces bacillaris</name>
    <dbReference type="NCBI Taxonomy" id="68179"/>
    <lineage>
        <taxon>Bacteria</taxon>
        <taxon>Bacillati</taxon>
        <taxon>Actinomycetota</taxon>
        <taxon>Actinomycetes</taxon>
        <taxon>Kitasatosporales</taxon>
        <taxon>Streptomycetaceae</taxon>
        <taxon>Streptomyces</taxon>
    </lineage>
</organism>
<name>A0ABW6DQS2_9ACTN</name>
<protein>
    <submittedName>
        <fullName evidence="1">Uncharacterized protein</fullName>
    </submittedName>
</protein>
<sequence length="41" mass="4879">MRDSDNLCTVWLFGKPYWWERQPDGRLTLQKAARLSTGRKP</sequence>
<dbReference type="Proteomes" id="UP001598300">
    <property type="component" value="Unassembled WGS sequence"/>
</dbReference>
<evidence type="ECO:0000313" key="1">
    <source>
        <dbReference type="EMBL" id="MFD3955955.1"/>
    </source>
</evidence>
<comment type="caution">
    <text evidence="1">The sequence shown here is derived from an EMBL/GenBank/DDBJ whole genome shotgun (WGS) entry which is preliminary data.</text>
</comment>
<evidence type="ECO:0000313" key="2">
    <source>
        <dbReference type="Proteomes" id="UP001598300"/>
    </source>
</evidence>
<proteinExistence type="predicted"/>
<accession>A0ABW6DQS2</accession>
<gene>
    <name evidence="1" type="ORF">ACFWR3_07690</name>
</gene>
<keyword evidence="2" id="KW-1185">Reference proteome</keyword>